<feature type="transmembrane region" description="Helical" evidence="11">
    <location>
        <begin position="7"/>
        <end position="24"/>
    </location>
</feature>
<keyword evidence="3" id="KW-0997">Cell inner membrane</keyword>
<evidence type="ECO:0000256" key="2">
    <source>
        <dbReference type="ARBA" id="ARBA00022475"/>
    </source>
</evidence>
<evidence type="ECO:0000256" key="11">
    <source>
        <dbReference type="HAMAP-Rule" id="MF_00454"/>
    </source>
</evidence>
<protein>
    <recommendedName>
        <fullName evidence="11">Fluoride-specific ion channel FluC</fullName>
    </recommendedName>
</protein>
<keyword evidence="7 11" id="KW-0472">Membrane</keyword>
<evidence type="ECO:0000313" key="12">
    <source>
        <dbReference type="EMBL" id="CDM66043.1"/>
    </source>
</evidence>
<keyword evidence="13" id="KW-1185">Reference proteome</keyword>
<dbReference type="STRING" id="454194.PYK22_02052"/>
<gene>
    <name evidence="11" type="primary">fluC</name>
    <name evidence="11" type="synonym">crcB</name>
    <name evidence="12" type="ORF">PYK22_02052</name>
</gene>
<dbReference type="Proteomes" id="UP000031518">
    <property type="component" value="Unassembled WGS sequence"/>
</dbReference>
<keyword evidence="4 11" id="KW-0812">Transmembrane</keyword>
<sequence>MDTFTKYLMVAIGGAFGAILRYYLSGSVLSRVAAPFPTATFIINISGSFIIGFFLTLVTEHFIVNPHLRLLIAVGFVGAYTTFSTFEYETARLIEDRDFLHAFFYVTLSFAVGLMAVWGGIFAARWMAQAPLLNSIIETERSTQAISGVPVMDELEMANLNGGRESVEPKERS</sequence>
<keyword evidence="5 11" id="KW-1133">Transmembrane helix</keyword>
<dbReference type="AlphaFoldDB" id="A0A0B6WXQ7"/>
<comment type="catalytic activity">
    <reaction evidence="10">
        <text>fluoride(in) = fluoride(out)</text>
        <dbReference type="Rhea" id="RHEA:76159"/>
        <dbReference type="ChEBI" id="CHEBI:17051"/>
    </reaction>
    <physiologicalReaction direction="left-to-right" evidence="10">
        <dbReference type="Rhea" id="RHEA:76160"/>
    </physiologicalReaction>
</comment>
<comment type="subcellular location">
    <subcellularLocation>
        <location evidence="1 11">Cell membrane</location>
        <topology evidence="1 11">Multi-pass membrane protein</topology>
    </subcellularLocation>
</comment>
<dbReference type="GO" id="GO:0140114">
    <property type="term" value="P:cellular detoxification of fluoride"/>
    <property type="evidence" value="ECO:0007669"/>
    <property type="project" value="UniProtKB-UniRule"/>
</dbReference>
<evidence type="ECO:0000256" key="6">
    <source>
        <dbReference type="ARBA" id="ARBA00023065"/>
    </source>
</evidence>
<feature type="transmembrane region" description="Helical" evidence="11">
    <location>
        <begin position="100"/>
        <end position="124"/>
    </location>
</feature>
<comment type="similarity">
    <text evidence="9 11">Belongs to the fluoride channel Fluc/FEX (TC 1.A.43) family.</text>
</comment>
<evidence type="ECO:0000256" key="8">
    <source>
        <dbReference type="ARBA" id="ARBA00023303"/>
    </source>
</evidence>
<dbReference type="GO" id="GO:0046872">
    <property type="term" value="F:metal ion binding"/>
    <property type="evidence" value="ECO:0007669"/>
    <property type="project" value="UniProtKB-KW"/>
</dbReference>
<keyword evidence="8 11" id="KW-0407">Ion channel</keyword>
<evidence type="ECO:0000256" key="3">
    <source>
        <dbReference type="ARBA" id="ARBA00022519"/>
    </source>
</evidence>
<evidence type="ECO:0000256" key="9">
    <source>
        <dbReference type="ARBA" id="ARBA00035120"/>
    </source>
</evidence>
<dbReference type="PANTHER" id="PTHR28259">
    <property type="entry name" value="FLUORIDE EXPORT PROTEIN 1-RELATED"/>
    <property type="match status" value="1"/>
</dbReference>
<keyword evidence="11" id="KW-0813">Transport</keyword>
<keyword evidence="11" id="KW-0479">Metal-binding</keyword>
<comment type="function">
    <text evidence="11">Fluoride-specific ion channel. Important for reducing fluoride concentration in the cell, thus reducing its toxicity.</text>
</comment>
<feature type="transmembrane region" description="Helical" evidence="11">
    <location>
        <begin position="70"/>
        <end position="88"/>
    </location>
</feature>
<accession>A0A0B6WXQ7</accession>
<dbReference type="EMBL" id="CBXV010000007">
    <property type="protein sequence ID" value="CDM66043.1"/>
    <property type="molecule type" value="Genomic_DNA"/>
</dbReference>
<dbReference type="HAMAP" id="MF_00454">
    <property type="entry name" value="FluC"/>
    <property type="match status" value="1"/>
</dbReference>
<dbReference type="PANTHER" id="PTHR28259:SF1">
    <property type="entry name" value="FLUORIDE EXPORT PROTEIN 1-RELATED"/>
    <property type="match status" value="1"/>
</dbReference>
<evidence type="ECO:0000313" key="13">
    <source>
        <dbReference type="Proteomes" id="UP000031518"/>
    </source>
</evidence>
<name>A0A0B6WXQ7_9BACT</name>
<feature type="binding site" evidence="11">
    <location>
        <position position="78"/>
    </location>
    <ligand>
        <name>Na(+)</name>
        <dbReference type="ChEBI" id="CHEBI:29101"/>
        <note>structural</note>
    </ligand>
</feature>
<dbReference type="NCBIfam" id="TIGR00494">
    <property type="entry name" value="crcB"/>
    <property type="match status" value="1"/>
</dbReference>
<keyword evidence="6 11" id="KW-0406">Ion transport</keyword>
<feature type="binding site" evidence="11">
    <location>
        <position position="81"/>
    </location>
    <ligand>
        <name>Na(+)</name>
        <dbReference type="ChEBI" id="CHEBI:29101"/>
        <note>structural</note>
    </ligand>
</feature>
<feature type="transmembrane region" description="Helical" evidence="11">
    <location>
        <begin position="36"/>
        <end position="58"/>
    </location>
</feature>
<dbReference type="GO" id="GO:0062054">
    <property type="term" value="F:fluoride channel activity"/>
    <property type="evidence" value="ECO:0007669"/>
    <property type="project" value="UniProtKB-UniRule"/>
</dbReference>
<dbReference type="GO" id="GO:0005886">
    <property type="term" value="C:plasma membrane"/>
    <property type="evidence" value="ECO:0007669"/>
    <property type="project" value="UniProtKB-SubCell"/>
</dbReference>
<comment type="activity regulation">
    <text evidence="11">Na(+) is not transported, but it plays an essential structural role and its presence is essential for fluoride channel function.</text>
</comment>
<reference evidence="12 13" key="1">
    <citation type="submission" date="2013-12" db="EMBL/GenBank/DDBJ databases">
        <authorList>
            <person name="Stott M."/>
        </authorList>
    </citation>
    <scope>NUCLEOTIDE SEQUENCE [LARGE SCALE GENOMIC DNA]</scope>
    <source>
        <strain evidence="12 13">K22</strain>
    </source>
</reference>
<keyword evidence="2 11" id="KW-1003">Cell membrane</keyword>
<proteinExistence type="inferred from homology"/>
<dbReference type="OrthoDB" id="9815830at2"/>
<organism evidence="12 13">
    <name type="scientific">Pyrinomonas methylaliphatogenes</name>
    <dbReference type="NCBI Taxonomy" id="454194"/>
    <lineage>
        <taxon>Bacteria</taxon>
        <taxon>Pseudomonadati</taxon>
        <taxon>Acidobacteriota</taxon>
        <taxon>Blastocatellia</taxon>
        <taxon>Blastocatellales</taxon>
        <taxon>Pyrinomonadaceae</taxon>
        <taxon>Pyrinomonas</taxon>
    </lineage>
</organism>
<dbReference type="Pfam" id="PF02537">
    <property type="entry name" value="CRCB"/>
    <property type="match status" value="1"/>
</dbReference>
<evidence type="ECO:0000256" key="4">
    <source>
        <dbReference type="ARBA" id="ARBA00022692"/>
    </source>
</evidence>
<evidence type="ECO:0000256" key="10">
    <source>
        <dbReference type="ARBA" id="ARBA00035585"/>
    </source>
</evidence>
<dbReference type="InterPro" id="IPR003691">
    <property type="entry name" value="FluC"/>
</dbReference>
<reference evidence="12 13" key="2">
    <citation type="submission" date="2015-01" db="EMBL/GenBank/DDBJ databases">
        <title>Complete genome sequence of Pyrinomonas methylaliphatogenes type strain K22T.</title>
        <authorList>
            <person name="Lee K.C.Y."/>
            <person name="Power J.F."/>
            <person name="Dunfield P.F."/>
            <person name="Morgan X.C."/>
            <person name="Huttenhower C."/>
            <person name="Stott M.B."/>
        </authorList>
    </citation>
    <scope>NUCLEOTIDE SEQUENCE [LARGE SCALE GENOMIC DNA]</scope>
    <source>
        <strain evidence="12 13">K22</strain>
    </source>
</reference>
<evidence type="ECO:0000256" key="7">
    <source>
        <dbReference type="ARBA" id="ARBA00023136"/>
    </source>
</evidence>
<keyword evidence="11" id="KW-0915">Sodium</keyword>
<evidence type="ECO:0000256" key="5">
    <source>
        <dbReference type="ARBA" id="ARBA00022989"/>
    </source>
</evidence>
<evidence type="ECO:0000256" key="1">
    <source>
        <dbReference type="ARBA" id="ARBA00004651"/>
    </source>
</evidence>